<dbReference type="Proteomes" id="UP001474421">
    <property type="component" value="Unassembled WGS sequence"/>
</dbReference>
<comment type="similarity">
    <text evidence="1">Belongs to the TCP11 family.</text>
</comment>
<comment type="caution">
    <text evidence="3">The sequence shown here is derived from an EMBL/GenBank/DDBJ whole genome shotgun (WGS) entry which is preliminary data.</text>
</comment>
<organism evidence="3 4">
    <name type="scientific">Crotalus adamanteus</name>
    <name type="common">Eastern diamondback rattlesnake</name>
    <dbReference type="NCBI Taxonomy" id="8729"/>
    <lineage>
        <taxon>Eukaryota</taxon>
        <taxon>Metazoa</taxon>
        <taxon>Chordata</taxon>
        <taxon>Craniata</taxon>
        <taxon>Vertebrata</taxon>
        <taxon>Euteleostomi</taxon>
        <taxon>Lepidosauria</taxon>
        <taxon>Squamata</taxon>
        <taxon>Bifurcata</taxon>
        <taxon>Unidentata</taxon>
        <taxon>Episquamata</taxon>
        <taxon>Toxicofera</taxon>
        <taxon>Serpentes</taxon>
        <taxon>Colubroidea</taxon>
        <taxon>Viperidae</taxon>
        <taxon>Crotalinae</taxon>
        <taxon>Crotalus</taxon>
    </lineage>
</organism>
<evidence type="ECO:0000313" key="4">
    <source>
        <dbReference type="Proteomes" id="UP001474421"/>
    </source>
</evidence>
<feature type="compositionally biased region" description="Polar residues" evidence="2">
    <location>
        <begin position="84"/>
        <end position="99"/>
    </location>
</feature>
<protein>
    <submittedName>
        <fullName evidence="3">T-complex protein 11 like</fullName>
    </submittedName>
</protein>
<dbReference type="Pfam" id="PF05794">
    <property type="entry name" value="Tcp11"/>
    <property type="match status" value="1"/>
</dbReference>
<name>A0AAW1BR52_CROAD</name>
<dbReference type="AlphaFoldDB" id="A0AAW1BR52"/>
<accession>A0AAW1BR52</accession>
<gene>
    <name evidence="3" type="ORF">NXF25_009294</name>
</gene>
<dbReference type="EMBL" id="JAOTOJ010000003">
    <property type="protein sequence ID" value="KAK9404467.1"/>
    <property type="molecule type" value="Genomic_DNA"/>
</dbReference>
<dbReference type="PANTHER" id="PTHR12832:SF14">
    <property type="entry name" value="T-COMPLEX PROTEIN 11 HOMOLOG"/>
    <property type="match status" value="1"/>
</dbReference>
<proteinExistence type="inferred from homology"/>
<evidence type="ECO:0000256" key="1">
    <source>
        <dbReference type="ARBA" id="ARBA00010954"/>
    </source>
</evidence>
<feature type="compositionally biased region" description="Basic and acidic residues" evidence="2">
    <location>
        <begin position="100"/>
        <end position="119"/>
    </location>
</feature>
<dbReference type="GO" id="GO:0001669">
    <property type="term" value="C:acrosomal vesicle"/>
    <property type="evidence" value="ECO:0007669"/>
    <property type="project" value="TreeGrafter"/>
</dbReference>
<dbReference type="InterPro" id="IPR008862">
    <property type="entry name" value="Tcp11"/>
</dbReference>
<dbReference type="GO" id="GO:0036126">
    <property type="term" value="C:sperm flagellum"/>
    <property type="evidence" value="ECO:0007669"/>
    <property type="project" value="TreeGrafter"/>
</dbReference>
<sequence>MPPKGAGGARSPEKSIGRRRKLIHVTFHLMMEKKRYYYILIITERPVGRENPAALHPLLWSPAARPCLVPPCSPRGRNRMPNPKETTSSDCSDAQTTDCSSRKPREHEETLDMKKHGDIPKLCPPNIPSSNSPQIHSISELMVTANEVSKMTIAHEIVVNHDFKLQEVNLSPNSLESRVKETVHKAFWDNLKEQLSKVPPDYSHTIKLLQEIKETLLSLLLPRQTRLKSQIEEALDIELIKQEAEHGALDIPNLTTYILGTMAMLCAPIRDEEIQSLRIMADPVHLLREIFRVLNLMKMDMANFTIQSLRPHLLEHSVQYERKKFQELLNKLPGNLDYTTDWLRRAVTEVSNSDLLPSSSTSGTKGPPVSTCPMSTGKVSFIHSPTAVLNQAYMDLLDWEPGREQYPETMLMDKARLHALQVEVNQLVIIASVLLVSSNICGNELFSSPGCGNRLKRVIKALLEGLPDIRSENVLVDISNQIHMEVNTTLHQLGYPALSTDKAASLKGQLRSLGDKDNAVRVLIEQRIQTFLRHCLYPGGQNAKNLLQGLTPIQEELLEIGQRFGSLIHHNRQVFGPYYSEILKKLLLPVGKSETGKVSS</sequence>
<dbReference type="GO" id="GO:1902490">
    <property type="term" value="P:regulation of sperm capacitation"/>
    <property type="evidence" value="ECO:0007669"/>
    <property type="project" value="TreeGrafter"/>
</dbReference>
<keyword evidence="4" id="KW-1185">Reference proteome</keyword>
<evidence type="ECO:0000256" key="2">
    <source>
        <dbReference type="SAM" id="MobiDB-lite"/>
    </source>
</evidence>
<reference evidence="3 4" key="1">
    <citation type="journal article" date="2024" name="Proc. Natl. Acad. Sci. U.S.A.">
        <title>The genetic regulatory architecture and epigenomic basis for age-related changes in rattlesnake venom.</title>
        <authorList>
            <person name="Hogan M.P."/>
            <person name="Holding M.L."/>
            <person name="Nystrom G.S."/>
            <person name="Colston T.J."/>
            <person name="Bartlett D.A."/>
            <person name="Mason A.J."/>
            <person name="Ellsworth S.A."/>
            <person name="Rautsaw R.M."/>
            <person name="Lawrence K.C."/>
            <person name="Strickland J.L."/>
            <person name="He B."/>
            <person name="Fraser P."/>
            <person name="Margres M.J."/>
            <person name="Gilbert D.M."/>
            <person name="Gibbs H.L."/>
            <person name="Parkinson C.L."/>
            <person name="Rokyta D.R."/>
        </authorList>
    </citation>
    <scope>NUCLEOTIDE SEQUENCE [LARGE SCALE GENOMIC DNA]</scope>
    <source>
        <strain evidence="3">DRR0105</strain>
    </source>
</reference>
<feature type="region of interest" description="Disordered" evidence="2">
    <location>
        <begin position="72"/>
        <end position="120"/>
    </location>
</feature>
<evidence type="ECO:0000313" key="3">
    <source>
        <dbReference type="EMBL" id="KAK9404467.1"/>
    </source>
</evidence>
<dbReference type="GO" id="GO:0010737">
    <property type="term" value="P:protein kinase A signaling"/>
    <property type="evidence" value="ECO:0007669"/>
    <property type="project" value="TreeGrafter"/>
</dbReference>
<dbReference type="PANTHER" id="PTHR12832">
    <property type="entry name" value="TESTIS-SPECIFIC PROTEIN PBS13 T-COMPLEX 11"/>
    <property type="match status" value="1"/>
</dbReference>